<dbReference type="Proteomes" id="UP001189757">
    <property type="component" value="Unassembled WGS sequence"/>
</dbReference>
<keyword evidence="1" id="KW-1133">Transmembrane helix</keyword>
<dbReference type="Pfam" id="PF09948">
    <property type="entry name" value="PpoB2"/>
    <property type="match status" value="1"/>
</dbReference>
<gene>
    <name evidence="2" type="ORF">LMG18101_01453</name>
</gene>
<keyword evidence="1" id="KW-0472">Membrane</keyword>
<organism evidence="2 3">
    <name type="scientific">Ralstonia flaminis</name>
    <dbReference type="NCBI Taxonomy" id="3058597"/>
    <lineage>
        <taxon>Bacteria</taxon>
        <taxon>Pseudomonadati</taxon>
        <taxon>Pseudomonadota</taxon>
        <taxon>Betaproteobacteria</taxon>
        <taxon>Burkholderiales</taxon>
        <taxon>Burkholderiaceae</taxon>
        <taxon>Ralstonia</taxon>
    </lineage>
</organism>
<evidence type="ECO:0000313" key="3">
    <source>
        <dbReference type="Proteomes" id="UP001189757"/>
    </source>
</evidence>
<comment type="caution">
    <text evidence="2">The sequence shown here is derived from an EMBL/GenBank/DDBJ whole genome shotgun (WGS) entry which is preliminary data.</text>
</comment>
<sequence>MKPVSGGAAMMSTRSVEPSRTHAVSERGFLGVSALLFVASTAATVAWCTSMSGMGEMPMPGGWTLAMAWMPMCGQTWLGTAASFLGMWIVMMVAMMLPSLVPMLWGYRHSVRTAGGTHLEALTALVALSYFAVWAVFGLLAFALGTVLVTLQMRWPMLARAVPVAAGIAVLGAGVLQFSVWKAHLLARCREAGASCVLPANARTAWRQGMRLGLHCCGSCAGLTTILFVVGVMDLCAMVVIAAAITLERLAPMGEHAARVVGALAAVAGLLLIACATVPG</sequence>
<evidence type="ECO:0000256" key="1">
    <source>
        <dbReference type="SAM" id="Phobius"/>
    </source>
</evidence>
<feature type="transmembrane region" description="Helical" evidence="1">
    <location>
        <begin position="28"/>
        <end position="48"/>
    </location>
</feature>
<name>A0ABM9K3Q9_9RALS</name>
<protein>
    <recommendedName>
        <fullName evidence="4">DUF2182 domain-containing protein</fullName>
    </recommendedName>
</protein>
<dbReference type="InterPro" id="IPR018688">
    <property type="entry name" value="PpoB2-like"/>
</dbReference>
<dbReference type="EMBL" id="CATZLL010000004">
    <property type="protein sequence ID" value="CAJ0812097.1"/>
    <property type="molecule type" value="Genomic_DNA"/>
</dbReference>
<feature type="transmembrane region" description="Helical" evidence="1">
    <location>
        <begin position="212"/>
        <end position="245"/>
    </location>
</feature>
<feature type="transmembrane region" description="Helical" evidence="1">
    <location>
        <begin position="119"/>
        <end position="149"/>
    </location>
</feature>
<feature type="transmembrane region" description="Helical" evidence="1">
    <location>
        <begin position="257"/>
        <end position="278"/>
    </location>
</feature>
<feature type="transmembrane region" description="Helical" evidence="1">
    <location>
        <begin position="161"/>
        <end position="181"/>
    </location>
</feature>
<reference evidence="2 3" key="1">
    <citation type="submission" date="2023-07" db="EMBL/GenBank/DDBJ databases">
        <authorList>
            <person name="Peeters C."/>
        </authorList>
    </citation>
    <scope>NUCLEOTIDE SEQUENCE [LARGE SCALE GENOMIC DNA]</scope>
    <source>
        <strain evidence="2 3">LMG 18101</strain>
    </source>
</reference>
<evidence type="ECO:0000313" key="2">
    <source>
        <dbReference type="EMBL" id="CAJ0812097.1"/>
    </source>
</evidence>
<accession>A0ABM9K3Q9</accession>
<proteinExistence type="predicted"/>
<keyword evidence="3" id="KW-1185">Reference proteome</keyword>
<evidence type="ECO:0008006" key="4">
    <source>
        <dbReference type="Google" id="ProtNLM"/>
    </source>
</evidence>
<keyword evidence="1" id="KW-0812">Transmembrane</keyword>
<feature type="transmembrane region" description="Helical" evidence="1">
    <location>
        <begin position="84"/>
        <end position="107"/>
    </location>
</feature>